<sequence length="153" mass="17231">MENRFSMKAVADFEGAKRHVCPGRQQFVIVSKKLIDSFDEGLSVKDARTFSTTKYAAAGDADVSDVGSQIRPGRWPSRGPVIPIWKQLRTSLLRADHHICAAFAEEHNPNNIRTKHKRNRYISITIVVSKMELKLPDPLKTPSTTQTKQKSTK</sequence>
<dbReference type="EnsemblPlants" id="Kaladp0607s0051.2.v1.1">
    <property type="protein sequence ID" value="Kaladp0607s0051.2.v1.1.CDS.1"/>
    <property type="gene ID" value="Kaladp0607s0051.v1.1"/>
</dbReference>
<organism evidence="1 2">
    <name type="scientific">Kalanchoe fedtschenkoi</name>
    <name type="common">Lavender scallops</name>
    <name type="synonym">South American air plant</name>
    <dbReference type="NCBI Taxonomy" id="63787"/>
    <lineage>
        <taxon>Eukaryota</taxon>
        <taxon>Viridiplantae</taxon>
        <taxon>Streptophyta</taxon>
        <taxon>Embryophyta</taxon>
        <taxon>Tracheophyta</taxon>
        <taxon>Spermatophyta</taxon>
        <taxon>Magnoliopsida</taxon>
        <taxon>eudicotyledons</taxon>
        <taxon>Gunneridae</taxon>
        <taxon>Pentapetalae</taxon>
        <taxon>Saxifragales</taxon>
        <taxon>Crassulaceae</taxon>
        <taxon>Kalanchoe</taxon>
    </lineage>
</organism>
<protein>
    <submittedName>
        <fullName evidence="1">Uncharacterized protein</fullName>
    </submittedName>
</protein>
<dbReference type="Gramene" id="Kaladp0607s0051.2.v1.1">
    <property type="protein sequence ID" value="Kaladp0607s0051.2.v1.1.CDS.1"/>
    <property type="gene ID" value="Kaladp0607s0051.v1.1"/>
</dbReference>
<reference evidence="1" key="1">
    <citation type="submission" date="2021-01" db="UniProtKB">
        <authorList>
            <consortium name="EnsemblPlants"/>
        </authorList>
    </citation>
    <scope>IDENTIFICATION</scope>
</reference>
<proteinExistence type="predicted"/>
<evidence type="ECO:0000313" key="1">
    <source>
        <dbReference type="EnsemblPlants" id="Kaladp0607s0051.1.v1.1.CDS.1"/>
    </source>
</evidence>
<evidence type="ECO:0000313" key="2">
    <source>
        <dbReference type="Proteomes" id="UP000594263"/>
    </source>
</evidence>
<dbReference type="Gramene" id="Kaladp0607s0051.1.v1.1">
    <property type="protein sequence ID" value="Kaladp0607s0051.1.v1.1.CDS.1"/>
    <property type="gene ID" value="Kaladp0607s0051.v1.1"/>
</dbReference>
<name>A0A7N0VDN8_KALFE</name>
<dbReference type="AlphaFoldDB" id="A0A7N0VDN8"/>
<keyword evidence="2" id="KW-1185">Reference proteome</keyword>
<accession>A0A7N0VDN8</accession>
<dbReference type="EnsemblPlants" id="Kaladp0607s0051.1.v1.1">
    <property type="protein sequence ID" value="Kaladp0607s0051.1.v1.1.CDS.1"/>
    <property type="gene ID" value="Kaladp0607s0051.v1.1"/>
</dbReference>
<dbReference type="Proteomes" id="UP000594263">
    <property type="component" value="Unplaced"/>
</dbReference>